<feature type="transmembrane region" description="Helical" evidence="8">
    <location>
        <begin position="12"/>
        <end position="30"/>
    </location>
</feature>
<dbReference type="GO" id="GO:0009244">
    <property type="term" value="P:lipopolysaccharide core region biosynthetic process"/>
    <property type="evidence" value="ECO:0007669"/>
    <property type="project" value="TreeGrafter"/>
</dbReference>
<protein>
    <submittedName>
        <fullName evidence="11">Sulfatase</fullName>
    </submittedName>
</protein>
<dbReference type="NCBIfam" id="NF028537">
    <property type="entry name" value="P_eth_NH2_trans"/>
    <property type="match status" value="1"/>
</dbReference>
<name>A0A1W1EF65_9ZZZZ</name>
<feature type="transmembrane region" description="Helical" evidence="8">
    <location>
        <begin position="50"/>
        <end position="72"/>
    </location>
</feature>
<evidence type="ECO:0000313" key="11">
    <source>
        <dbReference type="EMBL" id="SFZ98692.1"/>
    </source>
</evidence>
<dbReference type="SUPFAM" id="SSF53649">
    <property type="entry name" value="Alkaline phosphatase-like"/>
    <property type="match status" value="1"/>
</dbReference>
<dbReference type="GO" id="GO:0005886">
    <property type="term" value="C:plasma membrane"/>
    <property type="evidence" value="ECO:0007669"/>
    <property type="project" value="UniProtKB-SubCell"/>
</dbReference>
<organism evidence="11">
    <name type="scientific">hydrothermal vent metagenome</name>
    <dbReference type="NCBI Taxonomy" id="652676"/>
    <lineage>
        <taxon>unclassified sequences</taxon>
        <taxon>metagenomes</taxon>
        <taxon>ecological metagenomes</taxon>
    </lineage>
</organism>
<evidence type="ECO:0000256" key="3">
    <source>
        <dbReference type="ARBA" id="ARBA00022519"/>
    </source>
</evidence>
<keyword evidence="5 8" id="KW-0812">Transmembrane</keyword>
<sequence>MVNKSTDKKRFFFSLSRTTVIVMLAAYYAFVLNYPLLIHFYSLAIDSGTIFAISGGVVLMLAFIVVFTILSLPYIFKPFMIFLTLVSSFALYGAAKYNVIYDYDMIVNIFETNTSEAVSYLSPSLLIFIFLTGIVPALFLFFIKIKPSKSILKGILNRILLIAVALLLLAGIYTLYYKSYASVGRNNSYLNKMINPSHFYYTVKYLKKKYFTKKLKYLELGKDSKLEEAKNKKPTLMVLVVGETARAQNSAYNGYERDTNPYTKDLGIIAIQDVASCGTATAISLPCMFSNMPRKKYNRERAKEQDNVLDILTHAGVDVLWKDHNGGDKGVAKNLKKIDIPMNDDPESCKDNSCYDEVLLEGLDKYIESNNKDKLIALHIAGSHGPTYWLRYPKEAEHFRPSCDRSDIDKCTDEELTNVYDNTLVYTDYFLSKTIKLLQEYSDKYNVALIYLSDHGESLGEKGFYLHGSPYFMAPIYQKRVPWYLWMSKEYAKAKGINQTCLQEKAKKGNYSHDNFFHTLLGYYGVDTKVKDSNLDIIESCK</sequence>
<evidence type="ECO:0000259" key="9">
    <source>
        <dbReference type="Pfam" id="PF00884"/>
    </source>
</evidence>
<evidence type="ECO:0000256" key="1">
    <source>
        <dbReference type="ARBA" id="ARBA00004429"/>
    </source>
</evidence>
<evidence type="ECO:0000256" key="6">
    <source>
        <dbReference type="ARBA" id="ARBA00022989"/>
    </source>
</evidence>
<keyword evidence="2" id="KW-1003">Cell membrane</keyword>
<dbReference type="InterPro" id="IPR017850">
    <property type="entry name" value="Alkaline_phosphatase_core_sf"/>
</dbReference>
<proteinExistence type="predicted"/>
<evidence type="ECO:0000256" key="7">
    <source>
        <dbReference type="ARBA" id="ARBA00023136"/>
    </source>
</evidence>
<accession>A0A1W1EF65</accession>
<dbReference type="InterPro" id="IPR000917">
    <property type="entry name" value="Sulfatase_N"/>
</dbReference>
<evidence type="ECO:0000256" key="5">
    <source>
        <dbReference type="ARBA" id="ARBA00022692"/>
    </source>
</evidence>
<dbReference type="PANTHER" id="PTHR30443:SF0">
    <property type="entry name" value="PHOSPHOETHANOLAMINE TRANSFERASE EPTA"/>
    <property type="match status" value="1"/>
</dbReference>
<comment type="subcellular location">
    <subcellularLocation>
        <location evidence="1">Cell inner membrane</location>
        <topology evidence="1">Multi-pass membrane protein</topology>
    </subcellularLocation>
</comment>
<dbReference type="GO" id="GO:0016776">
    <property type="term" value="F:phosphotransferase activity, phosphate group as acceptor"/>
    <property type="evidence" value="ECO:0007669"/>
    <property type="project" value="TreeGrafter"/>
</dbReference>
<feature type="domain" description="Sulfatase N-terminal" evidence="9">
    <location>
        <begin position="237"/>
        <end position="525"/>
    </location>
</feature>
<evidence type="ECO:0000256" key="8">
    <source>
        <dbReference type="SAM" id="Phobius"/>
    </source>
</evidence>
<dbReference type="InterPro" id="IPR058130">
    <property type="entry name" value="PEA_transf_C"/>
</dbReference>
<gene>
    <name evidence="11" type="ORF">MNB_SV-5-355</name>
</gene>
<keyword evidence="3" id="KW-0997">Cell inner membrane</keyword>
<dbReference type="PANTHER" id="PTHR30443">
    <property type="entry name" value="INNER MEMBRANE PROTEIN"/>
    <property type="match status" value="1"/>
</dbReference>
<keyword evidence="7 8" id="KW-0472">Membrane</keyword>
<feature type="transmembrane region" description="Helical" evidence="8">
    <location>
        <begin position="79"/>
        <end position="100"/>
    </location>
</feature>
<evidence type="ECO:0000259" key="10">
    <source>
        <dbReference type="Pfam" id="PF08019"/>
    </source>
</evidence>
<dbReference type="InterPro" id="IPR040423">
    <property type="entry name" value="PEA_transferase"/>
</dbReference>
<keyword evidence="4" id="KW-0808">Transferase</keyword>
<feature type="domain" description="Phosphoethanolamine transferase N-terminal" evidence="10">
    <location>
        <begin position="59"/>
        <end position="210"/>
    </location>
</feature>
<keyword evidence="6 8" id="KW-1133">Transmembrane helix</keyword>
<dbReference type="Pfam" id="PF08019">
    <property type="entry name" value="EptA_B_N"/>
    <property type="match status" value="1"/>
</dbReference>
<evidence type="ECO:0000256" key="4">
    <source>
        <dbReference type="ARBA" id="ARBA00022679"/>
    </source>
</evidence>
<feature type="transmembrane region" description="Helical" evidence="8">
    <location>
        <begin position="155"/>
        <end position="176"/>
    </location>
</feature>
<dbReference type="CDD" id="cd16017">
    <property type="entry name" value="LptA"/>
    <property type="match status" value="1"/>
</dbReference>
<evidence type="ECO:0000256" key="2">
    <source>
        <dbReference type="ARBA" id="ARBA00022475"/>
    </source>
</evidence>
<dbReference type="Pfam" id="PF00884">
    <property type="entry name" value="Sulfatase"/>
    <property type="match status" value="1"/>
</dbReference>
<dbReference type="InterPro" id="IPR012549">
    <property type="entry name" value="EptA-like_N"/>
</dbReference>
<dbReference type="EMBL" id="FPKX01000059">
    <property type="protein sequence ID" value="SFZ98692.1"/>
    <property type="molecule type" value="Genomic_DNA"/>
</dbReference>
<feature type="transmembrane region" description="Helical" evidence="8">
    <location>
        <begin position="120"/>
        <end position="143"/>
    </location>
</feature>
<dbReference type="AlphaFoldDB" id="A0A1W1EF65"/>
<dbReference type="Gene3D" id="3.40.720.10">
    <property type="entry name" value="Alkaline Phosphatase, subunit A"/>
    <property type="match status" value="1"/>
</dbReference>
<reference evidence="11" key="1">
    <citation type="submission" date="2016-10" db="EMBL/GenBank/DDBJ databases">
        <authorList>
            <person name="de Groot N.N."/>
        </authorList>
    </citation>
    <scope>NUCLEOTIDE SEQUENCE</scope>
</reference>